<dbReference type="PANTHER" id="PTHR19288">
    <property type="entry name" value="4-NITROPHENYLPHOSPHATASE-RELATED"/>
    <property type="match status" value="1"/>
</dbReference>
<organism evidence="1 2">
    <name type="scientific">Vallitalea longa</name>
    <dbReference type="NCBI Taxonomy" id="2936439"/>
    <lineage>
        <taxon>Bacteria</taxon>
        <taxon>Bacillati</taxon>
        <taxon>Bacillota</taxon>
        <taxon>Clostridia</taxon>
        <taxon>Lachnospirales</taxon>
        <taxon>Vallitaleaceae</taxon>
        <taxon>Vallitalea</taxon>
    </lineage>
</organism>
<dbReference type="SUPFAM" id="SSF56784">
    <property type="entry name" value="HAD-like"/>
    <property type="match status" value="1"/>
</dbReference>
<dbReference type="InterPro" id="IPR006549">
    <property type="entry name" value="HAD-SF_hydro_IIIA"/>
</dbReference>
<dbReference type="Pfam" id="PF13242">
    <property type="entry name" value="Hydrolase_like"/>
    <property type="match status" value="1"/>
</dbReference>
<dbReference type="RefSeq" id="WP_281819249.1">
    <property type="nucleotide sequence ID" value="NZ_BRLB01000023.1"/>
</dbReference>
<dbReference type="NCBIfam" id="TIGR01662">
    <property type="entry name" value="HAD-SF-IIIA"/>
    <property type="match status" value="1"/>
</dbReference>
<protein>
    <submittedName>
        <fullName evidence="1">Haloacid dehalogenase</fullName>
    </submittedName>
</protein>
<proteinExistence type="predicted"/>
<dbReference type="PANTHER" id="PTHR19288:SF25">
    <property type="entry name" value="PHOSPHATIDYLGLYCEROPHOSPHATASE GEP4, MITOCHONDRIAL"/>
    <property type="match status" value="1"/>
</dbReference>
<comment type="caution">
    <text evidence="1">The sequence shown here is derived from an EMBL/GenBank/DDBJ whole genome shotgun (WGS) entry which is preliminary data.</text>
</comment>
<dbReference type="EMBL" id="BRLB01000023">
    <property type="protein sequence ID" value="GKX31911.1"/>
    <property type="molecule type" value="Genomic_DNA"/>
</dbReference>
<dbReference type="InterPro" id="IPR036412">
    <property type="entry name" value="HAD-like_sf"/>
</dbReference>
<dbReference type="AlphaFoldDB" id="A0A9W5YFW2"/>
<sequence length="172" mass="20299">MLERFFPSEYADSIRQIDYKKLYEEGYRGILFDIDNTLVPYDMEHPNKEIIDLFEDIKKMGFKIALVSNNNKIRVTTFNEKLKVFAIHKALKPMTRNLKRAMQAIKTNKKNTVLVGDQIFTDIYGGNRIKIKTILVVPIAEKEEWITKIKRNTEKKIIKAYLKRVKKNETKN</sequence>
<dbReference type="NCBIfam" id="TIGR01668">
    <property type="entry name" value="YqeG_hyp_ppase"/>
    <property type="match status" value="1"/>
</dbReference>
<dbReference type="GO" id="GO:0005737">
    <property type="term" value="C:cytoplasm"/>
    <property type="evidence" value="ECO:0007669"/>
    <property type="project" value="TreeGrafter"/>
</dbReference>
<dbReference type="InterPro" id="IPR023214">
    <property type="entry name" value="HAD_sf"/>
</dbReference>
<accession>A0A9W5YFW2</accession>
<dbReference type="GO" id="GO:0008962">
    <property type="term" value="F:phosphatidylglycerophosphatase activity"/>
    <property type="evidence" value="ECO:0007669"/>
    <property type="project" value="InterPro"/>
</dbReference>
<evidence type="ECO:0000313" key="2">
    <source>
        <dbReference type="Proteomes" id="UP001144256"/>
    </source>
</evidence>
<dbReference type="Proteomes" id="UP001144256">
    <property type="component" value="Unassembled WGS sequence"/>
</dbReference>
<reference evidence="1" key="1">
    <citation type="submission" date="2022-06" db="EMBL/GenBank/DDBJ databases">
        <title>Vallitalea longa sp. nov., an anaerobic bacterium isolated from marine sediment.</title>
        <authorList>
            <person name="Hirano S."/>
            <person name="Terahara T."/>
            <person name="Mori K."/>
            <person name="Hamada M."/>
            <person name="Matsumoto R."/>
            <person name="Kobayashi T."/>
        </authorList>
    </citation>
    <scope>NUCLEOTIDE SEQUENCE</scope>
    <source>
        <strain evidence="1">SH18-1</strain>
    </source>
</reference>
<dbReference type="Gene3D" id="3.40.50.1000">
    <property type="entry name" value="HAD superfamily/HAD-like"/>
    <property type="match status" value="1"/>
</dbReference>
<name>A0A9W5YFW2_9FIRM</name>
<gene>
    <name evidence="1" type="ORF">SH1V18_43910</name>
</gene>
<dbReference type="CDD" id="cd16416">
    <property type="entry name" value="HAD_BsYqeG-like"/>
    <property type="match status" value="1"/>
</dbReference>
<keyword evidence="2" id="KW-1185">Reference proteome</keyword>
<evidence type="ECO:0000313" key="1">
    <source>
        <dbReference type="EMBL" id="GKX31911.1"/>
    </source>
</evidence>
<dbReference type="InterPro" id="IPR010021">
    <property type="entry name" value="PGPP1/Gep4"/>
</dbReference>